<dbReference type="PANTHER" id="PTHR43031">
    <property type="entry name" value="FAD-DEPENDENT OXIDOREDUCTASE"/>
    <property type="match status" value="1"/>
</dbReference>
<dbReference type="PANTHER" id="PTHR43031:SF1">
    <property type="entry name" value="PYRIDINE NUCLEOTIDE-DISULPHIDE OXIDOREDUCTASE"/>
    <property type="match status" value="1"/>
</dbReference>
<evidence type="ECO:0000313" key="4">
    <source>
        <dbReference type="Proteomes" id="UP001352263"/>
    </source>
</evidence>
<dbReference type="InterPro" id="IPR050229">
    <property type="entry name" value="GlpE_sulfurtransferase"/>
</dbReference>
<dbReference type="Gene3D" id="3.40.250.10">
    <property type="entry name" value="Rhodanese-like domain"/>
    <property type="match status" value="1"/>
</dbReference>
<proteinExistence type="predicted"/>
<evidence type="ECO:0000256" key="1">
    <source>
        <dbReference type="SAM" id="MobiDB-lite"/>
    </source>
</evidence>
<dbReference type="CDD" id="cd01521">
    <property type="entry name" value="RHOD_PspE2"/>
    <property type="match status" value="1"/>
</dbReference>
<name>A0ABU6J662_9BURK</name>
<dbReference type="PROSITE" id="PS00380">
    <property type="entry name" value="RHODANESE_1"/>
    <property type="match status" value="1"/>
</dbReference>
<gene>
    <name evidence="3" type="ORF">RY831_08265</name>
</gene>
<dbReference type="RefSeq" id="WP_326505857.1">
    <property type="nucleotide sequence ID" value="NZ_JAWIIV010000005.1"/>
</dbReference>
<reference evidence="3 4" key="1">
    <citation type="submission" date="2023-10" db="EMBL/GenBank/DDBJ databases">
        <title>Noviherbaspirillum sp. CPCC 100848 genome assembly.</title>
        <authorList>
            <person name="Li X.Y."/>
            <person name="Fang X.M."/>
        </authorList>
    </citation>
    <scope>NUCLEOTIDE SEQUENCE [LARGE SCALE GENOMIC DNA]</scope>
    <source>
        <strain evidence="3 4">CPCC 100848</strain>
    </source>
</reference>
<dbReference type="Pfam" id="PF00581">
    <property type="entry name" value="Rhodanese"/>
    <property type="match status" value="1"/>
</dbReference>
<dbReference type="InterPro" id="IPR001307">
    <property type="entry name" value="Thiosulphate_STrfase_CS"/>
</dbReference>
<dbReference type="EMBL" id="JAWIIV010000005">
    <property type="protein sequence ID" value="MEC4719139.1"/>
    <property type="molecule type" value="Genomic_DNA"/>
</dbReference>
<dbReference type="Proteomes" id="UP001352263">
    <property type="component" value="Unassembled WGS sequence"/>
</dbReference>
<feature type="domain" description="Rhodanese" evidence="2">
    <location>
        <begin position="30"/>
        <end position="120"/>
    </location>
</feature>
<sequence length="134" mass="14840">MQAQQAQLQHYLDKLAYEIDSWDLSVALKANDRLIVIDTRAPELYAREHIPGAINLPHRTMSEDSTRGFDREALVVSYCDGIGCNGSTKGALNMTRLGFRVKELMGGLDWWKRDGHPTAGTQGSQGDSEKICGC</sequence>
<dbReference type="InterPro" id="IPR001763">
    <property type="entry name" value="Rhodanese-like_dom"/>
</dbReference>
<dbReference type="InterPro" id="IPR036873">
    <property type="entry name" value="Rhodanese-like_dom_sf"/>
</dbReference>
<comment type="caution">
    <text evidence="3">The sequence shown here is derived from an EMBL/GenBank/DDBJ whole genome shotgun (WGS) entry which is preliminary data.</text>
</comment>
<accession>A0ABU6J662</accession>
<keyword evidence="4" id="KW-1185">Reference proteome</keyword>
<dbReference type="PROSITE" id="PS50206">
    <property type="entry name" value="RHODANESE_3"/>
    <property type="match status" value="1"/>
</dbReference>
<dbReference type="SUPFAM" id="SSF52821">
    <property type="entry name" value="Rhodanese/Cell cycle control phosphatase"/>
    <property type="match status" value="1"/>
</dbReference>
<dbReference type="SMART" id="SM00450">
    <property type="entry name" value="RHOD"/>
    <property type="match status" value="1"/>
</dbReference>
<evidence type="ECO:0000313" key="3">
    <source>
        <dbReference type="EMBL" id="MEC4719139.1"/>
    </source>
</evidence>
<organism evidence="3 4">
    <name type="scientific">Noviherbaspirillum album</name>
    <dbReference type="NCBI Taxonomy" id="3080276"/>
    <lineage>
        <taxon>Bacteria</taxon>
        <taxon>Pseudomonadati</taxon>
        <taxon>Pseudomonadota</taxon>
        <taxon>Betaproteobacteria</taxon>
        <taxon>Burkholderiales</taxon>
        <taxon>Oxalobacteraceae</taxon>
        <taxon>Noviherbaspirillum</taxon>
    </lineage>
</organism>
<feature type="region of interest" description="Disordered" evidence="1">
    <location>
        <begin position="115"/>
        <end position="134"/>
    </location>
</feature>
<evidence type="ECO:0000259" key="2">
    <source>
        <dbReference type="PROSITE" id="PS50206"/>
    </source>
</evidence>
<protein>
    <submittedName>
        <fullName evidence="3">Rhodanese-like domain-containing protein</fullName>
    </submittedName>
</protein>